<gene>
    <name evidence="2" type="ORF">PRECH8_21060</name>
</gene>
<dbReference type="EMBL" id="BMAQ01000028">
    <property type="protein sequence ID" value="GFR38810.1"/>
    <property type="molecule type" value="Genomic_DNA"/>
</dbReference>
<dbReference type="RefSeq" id="WP_200967035.1">
    <property type="nucleotide sequence ID" value="NZ_BMAQ01000028.1"/>
</dbReference>
<dbReference type="InterPro" id="IPR037401">
    <property type="entry name" value="SnoaL-like"/>
</dbReference>
<comment type="caution">
    <text evidence="2">The sequence shown here is derived from an EMBL/GenBank/DDBJ whole genome shotgun (WGS) entry which is preliminary data.</text>
</comment>
<organism evidence="2 3">
    <name type="scientific">Insulibacter thermoxylanivorax</name>
    <dbReference type="NCBI Taxonomy" id="2749268"/>
    <lineage>
        <taxon>Bacteria</taxon>
        <taxon>Bacillati</taxon>
        <taxon>Bacillota</taxon>
        <taxon>Bacilli</taxon>
        <taxon>Bacillales</taxon>
        <taxon>Paenibacillaceae</taxon>
        <taxon>Insulibacter</taxon>
    </lineage>
</organism>
<dbReference type="Gene3D" id="3.10.450.50">
    <property type="match status" value="1"/>
</dbReference>
<accession>A0A916VI11</accession>
<dbReference type="Pfam" id="PF12680">
    <property type="entry name" value="SnoaL_2"/>
    <property type="match status" value="1"/>
</dbReference>
<dbReference type="Proteomes" id="UP000654993">
    <property type="component" value="Unassembled WGS sequence"/>
</dbReference>
<name>A0A916VI11_9BACL</name>
<keyword evidence="3" id="KW-1185">Reference proteome</keyword>
<feature type="domain" description="SnoaL-like" evidence="1">
    <location>
        <begin position="23"/>
        <end position="111"/>
    </location>
</feature>
<reference evidence="2" key="2">
    <citation type="journal article" date="2021" name="Data Brief">
        <title>Draft genome sequence data of the facultative, thermophilic, xylanolytic bacterium Paenibacillus sp. strain DA-C8.</title>
        <authorList>
            <person name="Chhe C."/>
            <person name="Uke A."/>
            <person name="Baramee S."/>
            <person name="Ungkulpasvich U."/>
            <person name="Tachaapaikoon C."/>
            <person name="Pason P."/>
            <person name="Waeonukul R."/>
            <person name="Ratanakhanokchai K."/>
            <person name="Kosugi A."/>
        </authorList>
    </citation>
    <scope>NUCLEOTIDE SEQUENCE</scope>
    <source>
        <strain evidence="2">DA-C8</strain>
    </source>
</reference>
<dbReference type="InterPro" id="IPR032710">
    <property type="entry name" value="NTF2-like_dom_sf"/>
</dbReference>
<sequence>MTNELKLTVPEDCGNAPRKLVLRDFNTALVTKDYTFILDTIADDITWTIVGDETVSGQEAFIRKLDELHQDQAQELVINYIITHGYTASANGKVIGHEQSYDFCHVYRFAGASKTAKMKEITSYLIRSDLYSI</sequence>
<evidence type="ECO:0000313" key="3">
    <source>
        <dbReference type="Proteomes" id="UP000654993"/>
    </source>
</evidence>
<reference evidence="2" key="1">
    <citation type="submission" date="2020-08" db="EMBL/GenBank/DDBJ databases">
        <authorList>
            <person name="Uke A."/>
            <person name="Chhe C."/>
            <person name="Baramee S."/>
            <person name="Kosugi A."/>
        </authorList>
    </citation>
    <scope>NUCLEOTIDE SEQUENCE</scope>
    <source>
        <strain evidence="2">DA-C8</strain>
    </source>
</reference>
<dbReference type="SUPFAM" id="SSF54427">
    <property type="entry name" value="NTF2-like"/>
    <property type="match status" value="1"/>
</dbReference>
<dbReference type="AlphaFoldDB" id="A0A916VI11"/>
<proteinExistence type="predicted"/>
<evidence type="ECO:0000313" key="2">
    <source>
        <dbReference type="EMBL" id="GFR38810.1"/>
    </source>
</evidence>
<protein>
    <recommendedName>
        <fullName evidence="1">SnoaL-like domain-containing protein</fullName>
    </recommendedName>
</protein>
<evidence type="ECO:0000259" key="1">
    <source>
        <dbReference type="Pfam" id="PF12680"/>
    </source>
</evidence>